<accession>A0AAU8DJP9</accession>
<dbReference type="EMBL" id="CP159218">
    <property type="protein sequence ID" value="XCG62430.1"/>
    <property type="molecule type" value="Genomic_DNA"/>
</dbReference>
<keyword evidence="1" id="KW-0175">Coiled coil</keyword>
<evidence type="ECO:0000256" key="1">
    <source>
        <dbReference type="SAM" id="Coils"/>
    </source>
</evidence>
<keyword evidence="3" id="KW-1133">Transmembrane helix</keyword>
<feature type="region of interest" description="Disordered" evidence="2">
    <location>
        <begin position="1"/>
        <end position="57"/>
    </location>
</feature>
<reference evidence="4" key="1">
    <citation type="submission" date="2024-05" db="EMBL/GenBank/DDBJ databases">
        <authorList>
            <person name="Cai S.Y."/>
            <person name="Jin L.M."/>
            <person name="Li H.R."/>
        </authorList>
    </citation>
    <scope>NUCLEOTIDE SEQUENCE</scope>
    <source>
        <strain evidence="4">A5-74</strain>
    </source>
</reference>
<feature type="transmembrane region" description="Helical" evidence="3">
    <location>
        <begin position="92"/>
        <end position="112"/>
    </location>
</feature>
<proteinExistence type="predicted"/>
<keyword evidence="3" id="KW-0812">Transmembrane</keyword>
<evidence type="ECO:0000313" key="4">
    <source>
        <dbReference type="EMBL" id="XCG62430.1"/>
    </source>
</evidence>
<gene>
    <name evidence="4" type="ORF">ABLG96_14370</name>
</gene>
<name>A0AAU8DJP9_9ACTN</name>
<evidence type="ECO:0000256" key="2">
    <source>
        <dbReference type="SAM" id="MobiDB-lite"/>
    </source>
</evidence>
<sequence length="193" mass="20190">MTQTPIRRSRRAPVAGRASAARTISAGARSTAGSRSATRSPVAGSRVADRTGAVTTTAADRAYERRRRRTGRIAHDRVDHGGRTIRGSLSKVPFIALIILVLAVGAVGVLVLNTRTSETGVQIGRSQDLADRYQLDIETLQREVASLDSTPNLADRAKALGLVPASNSAIIDCNRTPCVVIKPSGSAAPAGNG</sequence>
<feature type="compositionally biased region" description="Low complexity" evidence="2">
    <location>
        <begin position="25"/>
        <end position="40"/>
    </location>
</feature>
<feature type="coiled-coil region" evidence="1">
    <location>
        <begin position="123"/>
        <end position="150"/>
    </location>
</feature>
<protein>
    <recommendedName>
        <fullName evidence="5">Cell division protein FtsL</fullName>
    </recommendedName>
</protein>
<dbReference type="AlphaFoldDB" id="A0AAU8DJP9"/>
<evidence type="ECO:0008006" key="5">
    <source>
        <dbReference type="Google" id="ProtNLM"/>
    </source>
</evidence>
<evidence type="ECO:0000256" key="3">
    <source>
        <dbReference type="SAM" id="Phobius"/>
    </source>
</evidence>
<organism evidence="4">
    <name type="scientific">Nakamurella sp. A5-74</name>
    <dbReference type="NCBI Taxonomy" id="3158264"/>
    <lineage>
        <taxon>Bacteria</taxon>
        <taxon>Bacillati</taxon>
        <taxon>Actinomycetota</taxon>
        <taxon>Actinomycetes</taxon>
        <taxon>Nakamurellales</taxon>
        <taxon>Nakamurellaceae</taxon>
        <taxon>Nakamurella</taxon>
    </lineage>
</organism>
<dbReference type="RefSeq" id="WP_353648045.1">
    <property type="nucleotide sequence ID" value="NZ_CP159218.1"/>
</dbReference>
<keyword evidence="3" id="KW-0472">Membrane</keyword>